<evidence type="ECO:0000256" key="2">
    <source>
        <dbReference type="ARBA" id="ARBA00006745"/>
    </source>
</evidence>
<proteinExistence type="inferred from homology"/>
<comment type="similarity">
    <text evidence="2 8">Belongs to the metallo-dependent hydrolases superfamily. ATZ/TRZ family.</text>
</comment>
<dbReference type="GO" id="GO:0008270">
    <property type="term" value="F:zinc ion binding"/>
    <property type="evidence" value="ECO:0007669"/>
    <property type="project" value="UniProtKB-UniRule"/>
</dbReference>
<evidence type="ECO:0000256" key="5">
    <source>
        <dbReference type="ARBA" id="ARBA00022833"/>
    </source>
</evidence>
<evidence type="ECO:0000313" key="11">
    <source>
        <dbReference type="Proteomes" id="UP000242525"/>
    </source>
</evidence>
<dbReference type="AlphaFoldDB" id="A0A0J9X9D5"/>
<protein>
    <recommendedName>
        <fullName evidence="8">Guanine deaminase</fullName>
        <shortName evidence="8">Guanase</shortName>
        <ecNumber evidence="8">3.5.4.3</ecNumber>
    </recommendedName>
    <alternativeName>
        <fullName evidence="8">Guanine aminohydrolase</fullName>
    </alternativeName>
</protein>
<dbReference type="GO" id="GO:0008892">
    <property type="term" value="F:guanine deaminase activity"/>
    <property type="evidence" value="ECO:0007669"/>
    <property type="project" value="UniProtKB-UniRule"/>
</dbReference>
<feature type="domain" description="Amidohydrolase-related" evidence="9">
    <location>
        <begin position="76"/>
        <end position="459"/>
    </location>
</feature>
<reference evidence="10" key="1">
    <citation type="submission" date="2014-03" db="EMBL/GenBank/DDBJ databases">
        <authorList>
            <person name="Casaregola S."/>
        </authorList>
    </citation>
    <scope>NUCLEOTIDE SEQUENCE [LARGE SCALE GENOMIC DNA]</scope>
    <source>
        <strain evidence="10">CLIB 918</strain>
    </source>
</reference>
<evidence type="ECO:0000256" key="3">
    <source>
        <dbReference type="ARBA" id="ARBA00022723"/>
    </source>
</evidence>
<dbReference type="FunFam" id="3.20.20.140:FF:000022">
    <property type="entry name" value="Guanine deaminase"/>
    <property type="match status" value="1"/>
</dbReference>
<dbReference type="UniPathway" id="UPA00603">
    <property type="reaction ID" value="UER00660"/>
</dbReference>
<evidence type="ECO:0000256" key="7">
    <source>
        <dbReference type="ARBA" id="ARBA00056079"/>
    </source>
</evidence>
<dbReference type="InterPro" id="IPR014311">
    <property type="entry name" value="Guanine_deaminase"/>
</dbReference>
<comment type="catalytic activity">
    <reaction evidence="6 8">
        <text>guanine + H2O + H(+) = xanthine + NH4(+)</text>
        <dbReference type="Rhea" id="RHEA:14665"/>
        <dbReference type="ChEBI" id="CHEBI:15377"/>
        <dbReference type="ChEBI" id="CHEBI:15378"/>
        <dbReference type="ChEBI" id="CHEBI:16235"/>
        <dbReference type="ChEBI" id="CHEBI:17712"/>
        <dbReference type="ChEBI" id="CHEBI:28938"/>
        <dbReference type="EC" id="3.5.4.3"/>
    </reaction>
</comment>
<evidence type="ECO:0000256" key="6">
    <source>
        <dbReference type="ARBA" id="ARBA00051148"/>
    </source>
</evidence>
<dbReference type="OrthoDB" id="194468at2759"/>
<accession>A0A0J9X9D5</accession>
<comment type="caution">
    <text evidence="10">The sequence shown here is derived from an EMBL/GenBank/DDBJ whole genome shotgun (WGS) entry which is preliminary data.</text>
</comment>
<dbReference type="InterPro" id="IPR006680">
    <property type="entry name" value="Amidohydro-rel"/>
</dbReference>
<dbReference type="InterPro" id="IPR051607">
    <property type="entry name" value="Metallo-dep_hydrolases"/>
</dbReference>
<dbReference type="Gene3D" id="2.30.40.10">
    <property type="entry name" value="Urease, subunit C, domain 1"/>
    <property type="match status" value="1"/>
</dbReference>
<keyword evidence="11" id="KW-1185">Reference proteome</keyword>
<dbReference type="STRING" id="1173061.A0A0J9X9D5"/>
<evidence type="ECO:0000256" key="4">
    <source>
        <dbReference type="ARBA" id="ARBA00022801"/>
    </source>
</evidence>
<sequence>MTASQKLKLFTGAFVHSINLTSLEIIPKATIGVSEDGTIVFIDKSSKTPLEAAKSYGVGENDVSIVTTTSSSSFFFPGFFDTHIHASQYPNNGIFGKSTLLDWLETYTFPLESSFKDLNKAKSIYSKVIERTLSHGTTTASYYATIHPDATNILADLALSKGQRAFVGRVCMNQNSPDFYKDASEEQSRKADLQVIDHIKTIDPEHKKVSPIFTPRFAPTCTHESMKWMGDMMKKTGLPCQTHISENKAEIEWVKSLFPNNKSYADVYDAAGILTDKTILAHAIHLTDEEIDTIKARNSGISHCPISNSSITSGEAPIRKFLDKDLKVSLGTDCSGGFSPSILESARHALLVSRHFTMDSENDKDKLSIAEVLYLATLGGARVCNLEDSLGNFEVGKKWDAQLVDLESKDSGIDIFEWQTAGSSADEENIVKFENLVAKWLFNGDDRNTVSVWVDGNLVSSRI</sequence>
<dbReference type="GO" id="GO:0005829">
    <property type="term" value="C:cytosol"/>
    <property type="evidence" value="ECO:0007669"/>
    <property type="project" value="TreeGrafter"/>
</dbReference>
<keyword evidence="3 8" id="KW-0479">Metal-binding</keyword>
<comment type="cofactor">
    <cofactor evidence="8">
        <name>Zn(2+)</name>
        <dbReference type="ChEBI" id="CHEBI:29105"/>
    </cofactor>
    <text evidence="8">Binds 1 zinc ion per subunit.</text>
</comment>
<evidence type="ECO:0000313" key="10">
    <source>
        <dbReference type="EMBL" id="CDO53862.1"/>
    </source>
</evidence>
<keyword evidence="5 8" id="KW-0862">Zinc</keyword>
<dbReference type="InterPro" id="IPR032466">
    <property type="entry name" value="Metal_Hydrolase"/>
</dbReference>
<gene>
    <name evidence="10" type="ORF">BN980_GECA06s00780g</name>
</gene>
<dbReference type="NCBIfam" id="TIGR02967">
    <property type="entry name" value="guan_deamin"/>
    <property type="match status" value="1"/>
</dbReference>
<comment type="pathway">
    <text evidence="1 8">Purine metabolism; guanine degradation; xanthine from guanine: step 1/1.</text>
</comment>
<dbReference type="EMBL" id="CCBN010000006">
    <property type="protein sequence ID" value="CDO53862.1"/>
    <property type="molecule type" value="Genomic_DNA"/>
</dbReference>
<dbReference type="InterPro" id="IPR011059">
    <property type="entry name" value="Metal-dep_hydrolase_composite"/>
</dbReference>
<organism evidence="10 11">
    <name type="scientific">Geotrichum candidum</name>
    <name type="common">Oospora lactis</name>
    <name type="synonym">Dipodascus geotrichum</name>
    <dbReference type="NCBI Taxonomy" id="1173061"/>
    <lineage>
        <taxon>Eukaryota</taxon>
        <taxon>Fungi</taxon>
        <taxon>Dikarya</taxon>
        <taxon>Ascomycota</taxon>
        <taxon>Saccharomycotina</taxon>
        <taxon>Dipodascomycetes</taxon>
        <taxon>Dipodascales</taxon>
        <taxon>Dipodascaceae</taxon>
        <taxon>Geotrichum</taxon>
    </lineage>
</organism>
<dbReference type="Gene3D" id="3.20.20.140">
    <property type="entry name" value="Metal-dependent hydrolases"/>
    <property type="match status" value="1"/>
</dbReference>
<evidence type="ECO:0000256" key="1">
    <source>
        <dbReference type="ARBA" id="ARBA00004984"/>
    </source>
</evidence>
<dbReference type="SUPFAM" id="SSF51556">
    <property type="entry name" value="Metallo-dependent hydrolases"/>
    <property type="match status" value="1"/>
</dbReference>
<dbReference type="PANTHER" id="PTHR11271">
    <property type="entry name" value="GUANINE DEAMINASE"/>
    <property type="match status" value="1"/>
</dbReference>
<dbReference type="GO" id="GO:0006147">
    <property type="term" value="P:guanine catabolic process"/>
    <property type="evidence" value="ECO:0007669"/>
    <property type="project" value="UniProtKB-UniRule"/>
</dbReference>
<dbReference type="Pfam" id="PF01979">
    <property type="entry name" value="Amidohydro_1"/>
    <property type="match status" value="1"/>
</dbReference>
<keyword evidence="4 8" id="KW-0378">Hydrolase</keyword>
<evidence type="ECO:0000256" key="8">
    <source>
        <dbReference type="RuleBase" id="RU366009"/>
    </source>
</evidence>
<dbReference type="EC" id="3.5.4.3" evidence="8"/>
<name>A0A0J9X9D5_GEOCN</name>
<comment type="function">
    <text evidence="7 8">Catalyzes the hydrolytic deamination of guanine, producing xanthine and ammonia.</text>
</comment>
<dbReference type="Proteomes" id="UP000242525">
    <property type="component" value="Unassembled WGS sequence"/>
</dbReference>
<evidence type="ECO:0000259" key="9">
    <source>
        <dbReference type="Pfam" id="PF01979"/>
    </source>
</evidence>
<dbReference type="PANTHER" id="PTHR11271:SF6">
    <property type="entry name" value="GUANINE DEAMINASE"/>
    <property type="match status" value="1"/>
</dbReference>